<dbReference type="RefSeq" id="WP_209028238.1">
    <property type="nucleotide sequence ID" value="NZ_CP072455.1"/>
</dbReference>
<evidence type="ECO:0000313" key="1">
    <source>
        <dbReference type="EMBL" id="QTL40843.1"/>
    </source>
</evidence>
<gene>
    <name evidence="1" type="ORF">HGO23_05695</name>
</gene>
<keyword evidence="2" id="KW-1185">Reference proteome</keyword>
<evidence type="ECO:0000313" key="2">
    <source>
        <dbReference type="Proteomes" id="UP000665047"/>
    </source>
</evidence>
<dbReference type="Proteomes" id="UP000665047">
    <property type="component" value="Chromosome"/>
</dbReference>
<dbReference type="EMBL" id="CP072455">
    <property type="protein sequence ID" value="QTL40843.1"/>
    <property type="molecule type" value="Genomic_DNA"/>
</dbReference>
<name>A0ABX7VJQ4_XENBU</name>
<protein>
    <submittedName>
        <fullName evidence="1">Uncharacterized protein</fullName>
    </submittedName>
</protein>
<reference evidence="1 2" key="1">
    <citation type="submission" date="2021-03" db="EMBL/GenBank/DDBJ databases">
        <title>Complete Genome Sequence Data of Xenorhabdus budapestensis strain C72, a Candidate Biological Control Agent, from China.</title>
        <authorList>
            <person name="LI B."/>
            <person name="WANG S."/>
            <person name="QIU D."/>
        </authorList>
    </citation>
    <scope>NUCLEOTIDE SEQUENCE [LARGE SCALE GENOMIC DNA]</scope>
    <source>
        <strain evidence="1 2">C-7-2</strain>
    </source>
</reference>
<organism evidence="1 2">
    <name type="scientific">Xenorhabdus budapestensis</name>
    <dbReference type="NCBI Taxonomy" id="290110"/>
    <lineage>
        <taxon>Bacteria</taxon>
        <taxon>Pseudomonadati</taxon>
        <taxon>Pseudomonadota</taxon>
        <taxon>Gammaproteobacteria</taxon>
        <taxon>Enterobacterales</taxon>
        <taxon>Morganellaceae</taxon>
        <taxon>Xenorhabdus</taxon>
    </lineage>
</organism>
<proteinExistence type="predicted"/>
<sequence length="243" mass="28085">MKITGANYQRTLEFSNDLLPSIVIFDEDRLSLDGSAIVVNLGPKTAFIDGFEKEHILPMTSKKLSNVDVFGSGLLLFFDTEKLVSAEELCKKARWSNFFKKTKKNNDINLWCSPQDFTSEISVDFLSPYISKKSTLNKVEHNPRFFVKTNLWFASAGTHCQIHREHPFIEIHTQIFGLGHMQKFREKGFNTLYEDIGMYPGFTTNHPFCSISSLTEFEYPWHQYYAETDCIWLAVEYHPIIGE</sequence>
<accession>A0ABX7VJQ4</accession>